<evidence type="ECO:0000313" key="14">
    <source>
        <dbReference type="EMBL" id="EFN83975.1"/>
    </source>
</evidence>
<keyword evidence="8" id="KW-0804">Transcription</keyword>
<keyword evidence="5" id="KW-0862">Zinc</keyword>
<dbReference type="Pfam" id="PF12874">
    <property type="entry name" value="zf-met"/>
    <property type="match status" value="1"/>
</dbReference>
<comment type="subcellular location">
    <subcellularLocation>
        <location evidence="1">Nucleus</location>
    </subcellularLocation>
</comment>
<evidence type="ECO:0000256" key="5">
    <source>
        <dbReference type="ARBA" id="ARBA00022833"/>
    </source>
</evidence>
<feature type="domain" description="THAP-type" evidence="13">
    <location>
        <begin position="1"/>
        <end position="81"/>
    </location>
</feature>
<dbReference type="Pfam" id="PF00096">
    <property type="entry name" value="zf-C2H2"/>
    <property type="match status" value="1"/>
</dbReference>
<dbReference type="PROSITE" id="PS00028">
    <property type="entry name" value="ZINC_FINGER_C2H2_1"/>
    <property type="match status" value="4"/>
</dbReference>
<keyword evidence="2" id="KW-0479">Metal-binding</keyword>
<dbReference type="Pfam" id="PF05485">
    <property type="entry name" value="THAP"/>
    <property type="match status" value="1"/>
</dbReference>
<keyword evidence="15" id="KW-1185">Reference proteome</keyword>
<evidence type="ECO:0000256" key="4">
    <source>
        <dbReference type="ARBA" id="ARBA00022771"/>
    </source>
</evidence>
<dbReference type="PANTHER" id="PTHR24379:SF121">
    <property type="entry name" value="C2H2-TYPE DOMAIN-CONTAINING PROTEIN"/>
    <property type="match status" value="1"/>
</dbReference>
<dbReference type="InParanoid" id="E2BJW6"/>
<keyword evidence="3" id="KW-0677">Repeat</keyword>
<keyword evidence="7 11" id="KW-0238">DNA-binding</keyword>
<evidence type="ECO:0000259" key="13">
    <source>
        <dbReference type="PROSITE" id="PS50950"/>
    </source>
</evidence>
<evidence type="ECO:0000259" key="12">
    <source>
        <dbReference type="PROSITE" id="PS50157"/>
    </source>
</evidence>
<dbReference type="PROSITE" id="PS50157">
    <property type="entry name" value="ZINC_FINGER_C2H2_2"/>
    <property type="match status" value="4"/>
</dbReference>
<dbReference type="Gene3D" id="3.30.160.60">
    <property type="entry name" value="Classic Zinc Finger"/>
    <property type="match status" value="3"/>
</dbReference>
<reference evidence="14 15" key="1">
    <citation type="journal article" date="2010" name="Science">
        <title>Genomic comparison of the ants Camponotus floridanus and Harpegnathos saltator.</title>
        <authorList>
            <person name="Bonasio R."/>
            <person name="Zhang G."/>
            <person name="Ye C."/>
            <person name="Mutti N.S."/>
            <person name="Fang X."/>
            <person name="Qin N."/>
            <person name="Donahue G."/>
            <person name="Yang P."/>
            <person name="Li Q."/>
            <person name="Li C."/>
            <person name="Zhang P."/>
            <person name="Huang Z."/>
            <person name="Berger S.L."/>
            <person name="Reinberg D."/>
            <person name="Wang J."/>
            <person name="Liebig J."/>
        </authorList>
    </citation>
    <scope>NUCLEOTIDE SEQUENCE [LARGE SCALE GENOMIC DNA]</scope>
    <source>
        <strain evidence="14 15">R22 G/1</strain>
    </source>
</reference>
<dbReference type="InterPro" id="IPR006612">
    <property type="entry name" value="THAP_Znf"/>
</dbReference>
<dbReference type="GO" id="GO:0008270">
    <property type="term" value="F:zinc ion binding"/>
    <property type="evidence" value="ECO:0007669"/>
    <property type="project" value="UniProtKB-KW"/>
</dbReference>
<evidence type="ECO:0000256" key="8">
    <source>
        <dbReference type="ARBA" id="ARBA00023163"/>
    </source>
</evidence>
<dbReference type="InterPro" id="IPR013087">
    <property type="entry name" value="Znf_C2H2_type"/>
</dbReference>
<proteinExistence type="predicted"/>
<protein>
    <submittedName>
        <fullName evidence="14">Zinc finger and BTB domain-containing protein 11</fullName>
    </submittedName>
</protein>
<name>E2BJW6_HARSA</name>
<dbReference type="KEGG" id="hst:105183643"/>
<evidence type="ECO:0000256" key="9">
    <source>
        <dbReference type="ARBA" id="ARBA00023242"/>
    </source>
</evidence>
<dbReference type="InterPro" id="IPR036236">
    <property type="entry name" value="Znf_C2H2_sf"/>
</dbReference>
<dbReference type="FunFam" id="3.30.160.60:FF:000325">
    <property type="entry name" value="ZFP90 zinc finger protein"/>
    <property type="match status" value="1"/>
</dbReference>
<organism evidence="15">
    <name type="scientific">Harpegnathos saltator</name>
    <name type="common">Jerdon's jumping ant</name>
    <dbReference type="NCBI Taxonomy" id="610380"/>
    <lineage>
        <taxon>Eukaryota</taxon>
        <taxon>Metazoa</taxon>
        <taxon>Ecdysozoa</taxon>
        <taxon>Arthropoda</taxon>
        <taxon>Hexapoda</taxon>
        <taxon>Insecta</taxon>
        <taxon>Pterygota</taxon>
        <taxon>Neoptera</taxon>
        <taxon>Endopterygota</taxon>
        <taxon>Hymenoptera</taxon>
        <taxon>Apocrita</taxon>
        <taxon>Aculeata</taxon>
        <taxon>Formicoidea</taxon>
        <taxon>Formicidae</taxon>
        <taxon>Ponerinae</taxon>
        <taxon>Ponerini</taxon>
        <taxon>Harpegnathos</taxon>
    </lineage>
</organism>
<dbReference type="SUPFAM" id="SSF57667">
    <property type="entry name" value="beta-beta-alpha zinc fingers"/>
    <property type="match status" value="2"/>
</dbReference>
<dbReference type="SUPFAM" id="SSF57716">
    <property type="entry name" value="Glucocorticoid receptor-like (DNA-binding domain)"/>
    <property type="match status" value="1"/>
</dbReference>
<evidence type="ECO:0000256" key="7">
    <source>
        <dbReference type="ARBA" id="ARBA00023125"/>
    </source>
</evidence>
<dbReference type="Proteomes" id="UP000008237">
    <property type="component" value="Unassembled WGS sequence"/>
</dbReference>
<dbReference type="OrthoDB" id="8117402at2759"/>
<dbReference type="PANTHER" id="PTHR24379">
    <property type="entry name" value="KRAB AND ZINC FINGER DOMAIN-CONTAINING"/>
    <property type="match status" value="1"/>
</dbReference>
<evidence type="ECO:0000256" key="11">
    <source>
        <dbReference type="PROSITE-ProRule" id="PRU00309"/>
    </source>
</evidence>
<dbReference type="OMA" id="HNCNLAS"/>
<accession>E2BJW6</accession>
<keyword evidence="4 10" id="KW-0863">Zinc-finger</keyword>
<feature type="domain" description="C2H2-type" evidence="12">
    <location>
        <begin position="367"/>
        <end position="394"/>
    </location>
</feature>
<keyword evidence="9" id="KW-0539">Nucleus</keyword>
<dbReference type="GO" id="GO:0003677">
    <property type="term" value="F:DNA binding"/>
    <property type="evidence" value="ECO:0007669"/>
    <property type="project" value="UniProtKB-UniRule"/>
</dbReference>
<dbReference type="GO" id="GO:0005634">
    <property type="term" value="C:nucleus"/>
    <property type="evidence" value="ECO:0007669"/>
    <property type="project" value="UniProtKB-SubCell"/>
</dbReference>
<feature type="domain" description="C2H2-type" evidence="12">
    <location>
        <begin position="482"/>
        <end position="507"/>
    </location>
</feature>
<dbReference type="PROSITE" id="PS50950">
    <property type="entry name" value="ZF_THAP"/>
    <property type="match status" value="1"/>
</dbReference>
<evidence type="ECO:0000313" key="15">
    <source>
        <dbReference type="Proteomes" id="UP000008237"/>
    </source>
</evidence>
<dbReference type="SMART" id="SM00980">
    <property type="entry name" value="THAP"/>
    <property type="match status" value="1"/>
</dbReference>
<evidence type="ECO:0000256" key="6">
    <source>
        <dbReference type="ARBA" id="ARBA00023015"/>
    </source>
</evidence>
<evidence type="ECO:0000256" key="10">
    <source>
        <dbReference type="PROSITE-ProRule" id="PRU00042"/>
    </source>
</evidence>
<dbReference type="SMART" id="SM00692">
    <property type="entry name" value="DM3"/>
    <property type="match status" value="1"/>
</dbReference>
<feature type="domain" description="C2H2-type" evidence="12">
    <location>
        <begin position="425"/>
        <end position="452"/>
    </location>
</feature>
<evidence type="ECO:0000256" key="3">
    <source>
        <dbReference type="ARBA" id="ARBA00022737"/>
    </source>
</evidence>
<dbReference type="PhylomeDB" id="E2BJW6"/>
<evidence type="ECO:0000256" key="1">
    <source>
        <dbReference type="ARBA" id="ARBA00004123"/>
    </source>
</evidence>
<gene>
    <name evidence="14" type="ORF">EAI_03357</name>
</gene>
<dbReference type="SMART" id="SM00355">
    <property type="entry name" value="ZnF_C2H2"/>
    <property type="match status" value="6"/>
</dbReference>
<sequence length="507" mass="58168">MMITCSAKGCPSSQTTKIDGRPISFYAFPEDDFRKDQWLHNCNLASGVIDKEPMYLCELHFERVNFTTSRDLKSTAVPTLFGRIEEPPRKHKAENTLQTMLVKVPPSKQKKLDEQSHTIAVSSENLFTQHMDNIEDSATGNKMDVLINNVTAMNGSTISTATDGNCEKNKEIYRLTIQIDKIRGRPGPRCKKLVPLLMFNNNMKDLTISEYGIREKIQSLQNVVKKTCVRGSCKIRKCIYNSKPAFQCELCNRYYVTRKDVYDNKEDSVYHTTSSSSQLLNVHAKKYLICDICHTESNTQLIYDKHVRYHVSTDPSYPYKCHLCTKVFELKEDVKHHCLNEHPKLRTLNTLHQLISPVKISAHQSDYQCTSCNVTFSNEQTYRNHVNSHKKKESLRANINETNNIFPMPNPLTGSQIGILQPVKFSCNVCSKEFDNVGEVDIHTRTHLEDVKEGLKCNICKKYCKNNTIYTEHLKQHLSRAYPCSICSKAFINRTTLKIHQKTHGEV</sequence>
<dbReference type="EMBL" id="GL448708">
    <property type="protein sequence ID" value="EFN83975.1"/>
    <property type="molecule type" value="Genomic_DNA"/>
</dbReference>
<dbReference type="AlphaFoldDB" id="E2BJW6"/>
<evidence type="ECO:0000256" key="2">
    <source>
        <dbReference type="ARBA" id="ARBA00022723"/>
    </source>
</evidence>
<feature type="domain" description="C2H2-type" evidence="12">
    <location>
        <begin position="319"/>
        <end position="347"/>
    </location>
</feature>
<keyword evidence="6" id="KW-0805">Transcription regulation</keyword>